<feature type="modified residue" description="4-aspartylphosphate" evidence="11">
    <location>
        <position position="54"/>
    </location>
</feature>
<dbReference type="GO" id="GO:0003700">
    <property type="term" value="F:DNA-binding transcription factor activity"/>
    <property type="evidence" value="ECO:0007669"/>
    <property type="project" value="InterPro"/>
</dbReference>
<dbReference type="KEGG" id="chy:CHY_1367"/>
<dbReference type="Pfam" id="PF09339">
    <property type="entry name" value="HTH_IclR"/>
    <property type="match status" value="1"/>
</dbReference>
<keyword evidence="2 10" id="KW-0963">Cytoplasm</keyword>
<organism evidence="13 14">
    <name type="scientific">Carboxydothermus hydrogenoformans (strain ATCC BAA-161 / DSM 6008 / Z-2901)</name>
    <dbReference type="NCBI Taxonomy" id="246194"/>
    <lineage>
        <taxon>Bacteria</taxon>
        <taxon>Bacillati</taxon>
        <taxon>Bacillota</taxon>
        <taxon>Clostridia</taxon>
        <taxon>Thermoanaerobacterales</taxon>
        <taxon>Thermoanaerobacteraceae</taxon>
        <taxon>Carboxydothermus</taxon>
    </lineage>
</organism>
<dbReference type="InterPro" id="IPR011006">
    <property type="entry name" value="CheY-like_superfamily"/>
</dbReference>
<dbReference type="FunCoup" id="Q3ACD4">
    <property type="interactions" value="88"/>
</dbReference>
<keyword evidence="14" id="KW-1185">Reference proteome</keyword>
<dbReference type="OrthoDB" id="9759232at2"/>
<evidence type="ECO:0000313" key="13">
    <source>
        <dbReference type="EMBL" id="ABB15920.1"/>
    </source>
</evidence>
<dbReference type="InterPro" id="IPR005471">
    <property type="entry name" value="Tscrpt_reg_IclR_N"/>
</dbReference>
<dbReference type="PROSITE" id="PS50110">
    <property type="entry name" value="RESPONSE_REGULATORY"/>
    <property type="match status" value="1"/>
</dbReference>
<dbReference type="RefSeq" id="WP_011344275.1">
    <property type="nucleotide sequence ID" value="NC_007503.1"/>
</dbReference>
<dbReference type="PIRSF" id="PIRSF006171">
    <property type="entry name" value="RR_citrat_malat"/>
    <property type="match status" value="1"/>
</dbReference>
<evidence type="ECO:0000256" key="3">
    <source>
        <dbReference type="ARBA" id="ARBA00022553"/>
    </source>
</evidence>
<dbReference type="SUPFAM" id="SSF46785">
    <property type="entry name" value="Winged helix' DNA-binding domain"/>
    <property type="match status" value="1"/>
</dbReference>
<evidence type="ECO:0000256" key="8">
    <source>
        <dbReference type="ARBA" id="ARBA00023163"/>
    </source>
</evidence>
<name>Q3ACD4_CARHZ</name>
<dbReference type="Pfam" id="PF00072">
    <property type="entry name" value="Response_reg"/>
    <property type="match status" value="1"/>
</dbReference>
<dbReference type="Gene3D" id="3.40.50.2300">
    <property type="match status" value="1"/>
</dbReference>
<dbReference type="InterPro" id="IPR036390">
    <property type="entry name" value="WH_DNA-bd_sf"/>
</dbReference>
<keyword evidence="7 10" id="KW-0010">Activator</keyword>
<dbReference type="InterPro" id="IPR036388">
    <property type="entry name" value="WH-like_DNA-bd_sf"/>
</dbReference>
<evidence type="ECO:0000313" key="14">
    <source>
        <dbReference type="Proteomes" id="UP000002706"/>
    </source>
</evidence>
<dbReference type="GO" id="GO:0005737">
    <property type="term" value="C:cytoplasm"/>
    <property type="evidence" value="ECO:0007669"/>
    <property type="project" value="UniProtKB-SubCell"/>
</dbReference>
<evidence type="ECO:0000256" key="10">
    <source>
        <dbReference type="PIRNR" id="PIRNR006171"/>
    </source>
</evidence>
<keyword evidence="4 10" id="KW-0902">Two-component regulatory system</keyword>
<evidence type="ECO:0000256" key="4">
    <source>
        <dbReference type="ARBA" id="ARBA00023012"/>
    </source>
</evidence>
<dbReference type="InterPro" id="IPR001789">
    <property type="entry name" value="Sig_transdc_resp-reg_receiver"/>
</dbReference>
<dbReference type="SMART" id="SM00448">
    <property type="entry name" value="REC"/>
    <property type="match status" value="1"/>
</dbReference>
<dbReference type="EMBL" id="CP000141">
    <property type="protein sequence ID" value="ABB15920.1"/>
    <property type="molecule type" value="Genomic_DNA"/>
</dbReference>
<evidence type="ECO:0000256" key="5">
    <source>
        <dbReference type="ARBA" id="ARBA00023015"/>
    </source>
</evidence>
<keyword evidence="6 10" id="KW-0238">DNA-binding</keyword>
<dbReference type="HOGENOM" id="CLU_000445_39_0_9"/>
<protein>
    <recommendedName>
        <fullName evidence="10">Transcriptional regulatory protein</fullName>
    </recommendedName>
</protein>
<accession>Q3ACD4</accession>
<sequence length="220" mass="25034">MIKTVIVEDDPMVLEINKNFIKEVEGFEIIAALKSGSELLNFLKNHSPELLILDIYLPDIDGLTLLKEIRRQNISVDVLAITAAQQGEIVAELLRYGVVDYIIKPFKKERLVKALLTYKNKYLKIGRKRSVQQEDIDRLFARSSAGGELPKGLNDITLKKILSLLEETREPLAAAEVAKRAGISRVTARRYLEYLEREGLAGKEIRYGSIGRPVNYYYLR</sequence>
<dbReference type="eggNOG" id="COG4565">
    <property type="taxonomic scope" value="Bacteria"/>
</dbReference>
<dbReference type="PANTHER" id="PTHR45526:SF1">
    <property type="entry name" value="TRANSCRIPTIONAL REGULATORY PROTEIN DCUR-RELATED"/>
    <property type="match status" value="1"/>
</dbReference>
<keyword evidence="5 10" id="KW-0805">Transcription regulation</keyword>
<dbReference type="InterPro" id="IPR051271">
    <property type="entry name" value="2C-system_Tx_regulators"/>
</dbReference>
<comment type="function">
    <text evidence="9">May play the central regulatory role in sporulation. It may be an element of the effector pathway responsible for the activation of sporulation genes in response to nutritional stress. Spo0A may act in concert with spo0H (a sigma factor) to control the expression of some genes that are critical to the sporulation process.</text>
</comment>
<dbReference type="PANTHER" id="PTHR45526">
    <property type="entry name" value="TRANSCRIPTIONAL REGULATORY PROTEIN DPIA"/>
    <property type="match status" value="1"/>
</dbReference>
<dbReference type="Proteomes" id="UP000002706">
    <property type="component" value="Chromosome"/>
</dbReference>
<evidence type="ECO:0000256" key="2">
    <source>
        <dbReference type="ARBA" id="ARBA00022490"/>
    </source>
</evidence>
<evidence type="ECO:0000256" key="1">
    <source>
        <dbReference type="ARBA" id="ARBA00004496"/>
    </source>
</evidence>
<reference evidence="13 14" key="1">
    <citation type="journal article" date="2005" name="PLoS Genet.">
        <title>Life in hot carbon monoxide: the complete genome sequence of Carboxydothermus hydrogenoformans Z-2901.</title>
        <authorList>
            <person name="Wu M."/>
            <person name="Ren Q."/>
            <person name="Durkin A.S."/>
            <person name="Daugherty S.C."/>
            <person name="Brinkac L.M."/>
            <person name="Dodson R.J."/>
            <person name="Madupu R."/>
            <person name="Sullivan S.A."/>
            <person name="Kolonay J.F."/>
            <person name="Haft D.H."/>
            <person name="Nelson W.C."/>
            <person name="Tallon L.J."/>
            <person name="Jones K.M."/>
            <person name="Ulrich L.E."/>
            <person name="Gonzalez J.M."/>
            <person name="Zhulin I.B."/>
            <person name="Robb F.T."/>
            <person name="Eisen J.A."/>
        </authorList>
    </citation>
    <scope>NUCLEOTIDE SEQUENCE [LARGE SCALE GENOMIC DNA]</scope>
    <source>
        <strain evidence="14">ATCC BAA-161 / DSM 6008 / Z-2901</strain>
    </source>
</reference>
<proteinExistence type="predicted"/>
<dbReference type="STRING" id="246194.CHY_1367"/>
<dbReference type="Gene3D" id="1.10.10.10">
    <property type="entry name" value="Winged helix-like DNA-binding domain superfamily/Winged helix DNA-binding domain"/>
    <property type="match status" value="1"/>
</dbReference>
<evidence type="ECO:0000259" key="12">
    <source>
        <dbReference type="PROSITE" id="PS50110"/>
    </source>
</evidence>
<evidence type="ECO:0000256" key="6">
    <source>
        <dbReference type="ARBA" id="ARBA00023125"/>
    </source>
</evidence>
<dbReference type="GO" id="GO:0000156">
    <property type="term" value="F:phosphorelay response regulator activity"/>
    <property type="evidence" value="ECO:0007669"/>
    <property type="project" value="TreeGrafter"/>
</dbReference>
<evidence type="ECO:0000256" key="7">
    <source>
        <dbReference type="ARBA" id="ARBA00023159"/>
    </source>
</evidence>
<dbReference type="InterPro" id="IPR024187">
    <property type="entry name" value="Sig_transdc_resp-reg_cit/mal"/>
</dbReference>
<feature type="domain" description="Response regulatory" evidence="12">
    <location>
        <begin position="3"/>
        <end position="119"/>
    </location>
</feature>
<dbReference type="SUPFAM" id="SSF52172">
    <property type="entry name" value="CheY-like"/>
    <property type="match status" value="1"/>
</dbReference>
<dbReference type="GO" id="GO:0003677">
    <property type="term" value="F:DNA binding"/>
    <property type="evidence" value="ECO:0007669"/>
    <property type="project" value="UniProtKB-KW"/>
</dbReference>
<keyword evidence="3 11" id="KW-0597">Phosphoprotein</keyword>
<comment type="subcellular location">
    <subcellularLocation>
        <location evidence="1 10">Cytoplasm</location>
    </subcellularLocation>
</comment>
<evidence type="ECO:0000256" key="11">
    <source>
        <dbReference type="PROSITE-ProRule" id="PRU00169"/>
    </source>
</evidence>
<dbReference type="AlphaFoldDB" id="Q3ACD4"/>
<dbReference type="InParanoid" id="Q3ACD4"/>
<gene>
    <name evidence="13" type="ordered locus">CHY_1367</name>
</gene>
<evidence type="ECO:0000256" key="9">
    <source>
        <dbReference type="ARBA" id="ARBA00024867"/>
    </source>
</evidence>
<keyword evidence="8 10" id="KW-0804">Transcription</keyword>